<evidence type="ECO:0000256" key="4">
    <source>
        <dbReference type="ARBA" id="ARBA00023125"/>
    </source>
</evidence>
<keyword evidence="6" id="KW-0804">Transcription</keyword>
<dbReference type="InterPro" id="IPR047512">
    <property type="entry name" value="FH_FOXJ1"/>
</dbReference>
<dbReference type="Gene3D" id="1.10.10.10">
    <property type="entry name" value="Winged helix-like DNA-binding domain superfamily/Winged helix DNA-binding domain"/>
    <property type="match status" value="1"/>
</dbReference>
<dbReference type="PROSITE" id="PS00658">
    <property type="entry name" value="FORK_HEAD_2"/>
    <property type="match status" value="1"/>
</dbReference>
<keyword evidence="4 9" id="KW-0238">DNA-binding</keyword>
<dbReference type="OrthoDB" id="5954824at2759"/>
<dbReference type="PRINTS" id="PR00053">
    <property type="entry name" value="FORKHEAD"/>
</dbReference>
<dbReference type="CDD" id="cd20023">
    <property type="entry name" value="FH_FOXJ1"/>
    <property type="match status" value="1"/>
</dbReference>
<dbReference type="SUPFAM" id="SSF46785">
    <property type="entry name" value="Winged helix' DNA-binding domain"/>
    <property type="match status" value="1"/>
</dbReference>
<evidence type="ECO:0000259" key="11">
    <source>
        <dbReference type="PROSITE" id="PS50039"/>
    </source>
</evidence>
<accession>A0A401T640</accession>
<gene>
    <name evidence="12" type="ORF">chiPu_0016637</name>
</gene>
<feature type="region of interest" description="Disordered" evidence="10">
    <location>
        <begin position="326"/>
        <end position="377"/>
    </location>
</feature>
<evidence type="ECO:0000256" key="10">
    <source>
        <dbReference type="SAM" id="MobiDB-lite"/>
    </source>
</evidence>
<dbReference type="InterPro" id="IPR018122">
    <property type="entry name" value="TF_fork_head_CS_1"/>
</dbReference>
<dbReference type="InterPro" id="IPR036388">
    <property type="entry name" value="WH-like_DNA-bd_sf"/>
</dbReference>
<dbReference type="SMART" id="SM00339">
    <property type="entry name" value="FH"/>
    <property type="match status" value="1"/>
</dbReference>
<dbReference type="GO" id="GO:0000978">
    <property type="term" value="F:RNA polymerase II cis-regulatory region sequence-specific DNA binding"/>
    <property type="evidence" value="ECO:0007669"/>
    <property type="project" value="TreeGrafter"/>
</dbReference>
<dbReference type="InterPro" id="IPR030456">
    <property type="entry name" value="TF_fork_head_CS_2"/>
</dbReference>
<feature type="DNA-binding region" description="Fork-head" evidence="9">
    <location>
        <begin position="190"/>
        <end position="284"/>
    </location>
</feature>
<evidence type="ECO:0000256" key="6">
    <source>
        <dbReference type="ARBA" id="ARBA00023163"/>
    </source>
</evidence>
<evidence type="ECO:0000256" key="8">
    <source>
        <dbReference type="ARBA" id="ARBA00034770"/>
    </source>
</evidence>
<feature type="domain" description="Fork-head" evidence="11">
    <location>
        <begin position="190"/>
        <end position="284"/>
    </location>
</feature>
<keyword evidence="5" id="KW-0010">Activator</keyword>
<keyword evidence="7 9" id="KW-0539">Nucleus</keyword>
<dbReference type="OMA" id="HQSYGYM"/>
<evidence type="ECO:0000256" key="9">
    <source>
        <dbReference type="PROSITE-ProRule" id="PRU00089"/>
    </source>
</evidence>
<dbReference type="GO" id="GO:0030030">
    <property type="term" value="P:cell projection organization"/>
    <property type="evidence" value="ECO:0007669"/>
    <property type="project" value="UniProtKB-KW"/>
</dbReference>
<comment type="similarity">
    <text evidence="8">Belongs to the FOXJ1 family.</text>
</comment>
<protein>
    <recommendedName>
        <fullName evidence="11">Fork-head domain-containing protein</fullName>
    </recommendedName>
</protein>
<dbReference type="GO" id="GO:0005634">
    <property type="term" value="C:nucleus"/>
    <property type="evidence" value="ECO:0007669"/>
    <property type="project" value="UniProtKB-SubCell"/>
</dbReference>
<evidence type="ECO:0000256" key="5">
    <source>
        <dbReference type="ARBA" id="ARBA00023159"/>
    </source>
</evidence>
<keyword evidence="2" id="KW-0970">Cilium biogenesis/degradation</keyword>
<comment type="caution">
    <text evidence="12">The sequence shown here is derived from an EMBL/GenBank/DDBJ whole genome shotgun (WGS) entry which is preliminary data.</text>
</comment>
<comment type="subcellular location">
    <subcellularLocation>
        <location evidence="1 9">Nucleus</location>
    </subcellularLocation>
</comment>
<reference evidence="12 13" key="1">
    <citation type="journal article" date="2018" name="Nat. Ecol. Evol.">
        <title>Shark genomes provide insights into elasmobranch evolution and the origin of vertebrates.</title>
        <authorList>
            <person name="Hara Y"/>
            <person name="Yamaguchi K"/>
            <person name="Onimaru K"/>
            <person name="Kadota M"/>
            <person name="Koyanagi M"/>
            <person name="Keeley SD"/>
            <person name="Tatsumi K"/>
            <person name="Tanaka K"/>
            <person name="Motone F"/>
            <person name="Kageyama Y"/>
            <person name="Nozu R"/>
            <person name="Adachi N"/>
            <person name="Nishimura O"/>
            <person name="Nakagawa R"/>
            <person name="Tanegashima C"/>
            <person name="Kiyatake I"/>
            <person name="Matsumoto R"/>
            <person name="Murakumo K"/>
            <person name="Nishida K"/>
            <person name="Terakita A"/>
            <person name="Kuratani S"/>
            <person name="Sato K"/>
            <person name="Hyodo S Kuraku.S."/>
        </authorList>
    </citation>
    <scope>NUCLEOTIDE SEQUENCE [LARGE SCALE GENOMIC DNA]</scope>
</reference>
<keyword evidence="13" id="KW-1185">Reference proteome</keyword>
<dbReference type="PROSITE" id="PS00657">
    <property type="entry name" value="FORK_HEAD_1"/>
    <property type="match status" value="1"/>
</dbReference>
<evidence type="ECO:0000313" key="12">
    <source>
        <dbReference type="EMBL" id="GCC38126.1"/>
    </source>
</evidence>
<dbReference type="AlphaFoldDB" id="A0A401T640"/>
<feature type="region of interest" description="Disordered" evidence="10">
    <location>
        <begin position="115"/>
        <end position="159"/>
    </location>
</feature>
<proteinExistence type="inferred from homology"/>
<evidence type="ECO:0000313" key="13">
    <source>
        <dbReference type="Proteomes" id="UP000287033"/>
    </source>
</evidence>
<feature type="compositionally biased region" description="Polar residues" evidence="10">
    <location>
        <begin position="330"/>
        <end position="345"/>
    </location>
</feature>
<evidence type="ECO:0000256" key="3">
    <source>
        <dbReference type="ARBA" id="ARBA00023015"/>
    </source>
</evidence>
<dbReference type="Proteomes" id="UP000287033">
    <property type="component" value="Unassembled WGS sequence"/>
</dbReference>
<evidence type="ECO:0000256" key="2">
    <source>
        <dbReference type="ARBA" id="ARBA00022794"/>
    </source>
</evidence>
<dbReference type="InterPro" id="IPR036390">
    <property type="entry name" value="WH_DNA-bd_sf"/>
</dbReference>
<dbReference type="GO" id="GO:0000981">
    <property type="term" value="F:DNA-binding transcription factor activity, RNA polymerase II-specific"/>
    <property type="evidence" value="ECO:0007669"/>
    <property type="project" value="TreeGrafter"/>
</dbReference>
<dbReference type="Pfam" id="PF00250">
    <property type="entry name" value="Forkhead"/>
    <property type="match status" value="1"/>
</dbReference>
<sequence length="502" mass="56242">MFADTMGWGGELLYSPGFPQSVSLAKKLSIQRLQVGGEGFFLWGGGVGEELVFRRLDQERMPVLTSPEIATKFKENWMMLHPEDQDNVSGAVNLDDSLTSLQWLQDFSILSANLEKPPGGAQHHCRQQHHAPSSDSPASPPAGDTASSGMPTGLGKPTSAVAGTKTLIQAQPLSQSPAEDVDYKTNPHVKPPYSYATLICMAMQASNKSKITLSAIYNWITDNFCYYKHADPSWQNSIRHNLSLNKCFMKVPRQKDEPGKGGFWQIDPQYADMFVNGVFKRRRMPATHFSALKQNKLPSVTTSEVSINPSTQPFLSYPGPGHTSVRYMENSHNNPLFNSSDNQRTASKRKQALPKRTMKTSRTTKSPLLGHDDRESESLKGDFDWASVFDDVFNANGSNFEDLDINAALNSLGTELDLTVQGRHISPQSKWCSIGMDQVLAETTSQASQFEDFTFFSDAQRHPWEEMKEEFQITPLDIDQGFNFYEGFFNELHQWERGDNFL</sequence>
<organism evidence="12 13">
    <name type="scientific">Chiloscyllium punctatum</name>
    <name type="common">Brownbanded bambooshark</name>
    <name type="synonym">Hemiscyllium punctatum</name>
    <dbReference type="NCBI Taxonomy" id="137246"/>
    <lineage>
        <taxon>Eukaryota</taxon>
        <taxon>Metazoa</taxon>
        <taxon>Chordata</taxon>
        <taxon>Craniata</taxon>
        <taxon>Vertebrata</taxon>
        <taxon>Chondrichthyes</taxon>
        <taxon>Elasmobranchii</taxon>
        <taxon>Galeomorphii</taxon>
        <taxon>Galeoidea</taxon>
        <taxon>Orectolobiformes</taxon>
        <taxon>Hemiscylliidae</taxon>
        <taxon>Chiloscyllium</taxon>
    </lineage>
</organism>
<evidence type="ECO:0000256" key="1">
    <source>
        <dbReference type="ARBA" id="ARBA00004123"/>
    </source>
</evidence>
<dbReference type="PROSITE" id="PS50039">
    <property type="entry name" value="FORK_HEAD_3"/>
    <property type="match status" value="1"/>
</dbReference>
<dbReference type="PANTHER" id="PTHR46805:SF3">
    <property type="entry name" value="FORKHEAD BOX PROTEIN J1-B"/>
    <property type="match status" value="1"/>
</dbReference>
<dbReference type="EMBL" id="BEZZ01001117">
    <property type="protein sequence ID" value="GCC38126.1"/>
    <property type="molecule type" value="Genomic_DNA"/>
</dbReference>
<feature type="compositionally biased region" description="Basic residues" evidence="10">
    <location>
        <begin position="346"/>
        <end position="359"/>
    </location>
</feature>
<evidence type="ECO:0000256" key="7">
    <source>
        <dbReference type="ARBA" id="ARBA00023242"/>
    </source>
</evidence>
<name>A0A401T640_CHIPU</name>
<dbReference type="InterPro" id="IPR047513">
    <property type="entry name" value="FOXJ1"/>
</dbReference>
<dbReference type="FunFam" id="1.10.10.10:FF:000030">
    <property type="entry name" value="Forkhead box protein K2"/>
    <property type="match status" value="1"/>
</dbReference>
<dbReference type="PANTHER" id="PTHR46805">
    <property type="entry name" value="FORKHEAD BOX PROTEIN J1"/>
    <property type="match status" value="1"/>
</dbReference>
<feature type="compositionally biased region" description="Low complexity" evidence="10">
    <location>
        <begin position="131"/>
        <end position="149"/>
    </location>
</feature>
<dbReference type="STRING" id="137246.A0A401T640"/>
<dbReference type="InterPro" id="IPR001766">
    <property type="entry name" value="Fork_head_dom"/>
</dbReference>
<keyword evidence="3" id="KW-0805">Transcription regulation</keyword>